<keyword evidence="2" id="KW-1185">Reference proteome</keyword>
<sequence length="101" mass="11014">MHVEPKTENSLFTGFKLNAQALGSVSTISAICIRHLKLFILIGFTSDELHSEIGEDVGDADTASQTMNSIGHRRSSENPGQNKIRPIPDASAFFIFGPNNR</sequence>
<accession>A0A3S4ZL08</accession>
<protein>
    <submittedName>
        <fullName evidence="1">Uncharacterized protein</fullName>
    </submittedName>
</protein>
<proteinExistence type="predicted"/>
<evidence type="ECO:0000313" key="2">
    <source>
        <dbReference type="Proteomes" id="UP000784294"/>
    </source>
</evidence>
<name>A0A3S4ZL08_9PLAT</name>
<reference evidence="1" key="1">
    <citation type="submission" date="2018-11" db="EMBL/GenBank/DDBJ databases">
        <authorList>
            <consortium name="Pathogen Informatics"/>
        </authorList>
    </citation>
    <scope>NUCLEOTIDE SEQUENCE</scope>
</reference>
<comment type="caution">
    <text evidence="1">The sequence shown here is derived from an EMBL/GenBank/DDBJ whole genome shotgun (WGS) entry which is preliminary data.</text>
</comment>
<organism evidence="1 2">
    <name type="scientific">Protopolystoma xenopodis</name>
    <dbReference type="NCBI Taxonomy" id="117903"/>
    <lineage>
        <taxon>Eukaryota</taxon>
        <taxon>Metazoa</taxon>
        <taxon>Spiralia</taxon>
        <taxon>Lophotrochozoa</taxon>
        <taxon>Platyhelminthes</taxon>
        <taxon>Monogenea</taxon>
        <taxon>Polyopisthocotylea</taxon>
        <taxon>Polystomatidea</taxon>
        <taxon>Polystomatidae</taxon>
        <taxon>Protopolystoma</taxon>
    </lineage>
</organism>
<evidence type="ECO:0000313" key="1">
    <source>
        <dbReference type="EMBL" id="VEL14176.1"/>
    </source>
</evidence>
<gene>
    <name evidence="1" type="ORF">PXEA_LOCUS7616</name>
</gene>
<dbReference type="EMBL" id="CAAALY010020236">
    <property type="protein sequence ID" value="VEL14176.1"/>
    <property type="molecule type" value="Genomic_DNA"/>
</dbReference>
<dbReference type="AlphaFoldDB" id="A0A3S4ZL08"/>
<dbReference type="Proteomes" id="UP000784294">
    <property type="component" value="Unassembled WGS sequence"/>
</dbReference>